<comment type="caution">
    <text evidence="5">The sequence shown here is derived from an EMBL/GenBank/DDBJ whole genome shotgun (WGS) entry which is preliminary data.</text>
</comment>
<reference evidence="5" key="2">
    <citation type="journal article" date="2024" name="Plant">
        <title>Genomic evolution and insights into agronomic trait innovations of Sesamum species.</title>
        <authorList>
            <person name="Miao H."/>
            <person name="Wang L."/>
            <person name="Qu L."/>
            <person name="Liu H."/>
            <person name="Sun Y."/>
            <person name="Le M."/>
            <person name="Wang Q."/>
            <person name="Wei S."/>
            <person name="Zheng Y."/>
            <person name="Lin W."/>
            <person name="Duan Y."/>
            <person name="Cao H."/>
            <person name="Xiong S."/>
            <person name="Wang X."/>
            <person name="Wei L."/>
            <person name="Li C."/>
            <person name="Ma Q."/>
            <person name="Ju M."/>
            <person name="Zhao R."/>
            <person name="Li G."/>
            <person name="Mu C."/>
            <person name="Tian Q."/>
            <person name="Mei H."/>
            <person name="Zhang T."/>
            <person name="Gao T."/>
            <person name="Zhang H."/>
        </authorList>
    </citation>
    <scope>NUCLEOTIDE SEQUENCE</scope>
    <source>
        <strain evidence="5">KEN8</strain>
    </source>
</reference>
<sequence length="531" mass="59711">MMTKKQLLKGLSARTTICKKQGKKIAENWLLFNVVRKEFLVFVQLSAVSSVHLEFDPSSLRLIPFLLIWTFQIQVDYWKIHSHPRKVLREIMDITYRPYIDPEFEVLIERIHPPRVCVDNDTYHDCTLVKVDSANKHGMLLEMVQVLTDLDLVISKSYTLSDGGWLMDVFHVTDQQGNKLTDESLIHYIQEASREFKPIIGREVRPRHVSTEHMALEMTGVDRPGLLSEMSAVLAELGCHVTAAVAWTHSSRAACILYVEDSAKGGLIDPCRVAQVQAQLENVVEAHHYKDERRSVRLAAPVPAKPTRRGGSTSFWLPMETTRNAVLVVVASVSGTILMFWEGVIKGRRRDVMYVVYHAAISSRGSTAFQEYYVRHKEGGILSSEGERHRVTQCLIAATERRVSHGLRLDICTRDRTGLLSDVTRVFRESSLSITRAEIGTRGKKAIGTFYVKDTSGQNVTPQTVEIIRREIGGSITVVENKSSGTSPEGSPSRTSTSSSSMVEKRSSFSLGNLLWAQLERLSSNFRPIKS</sequence>
<dbReference type="SUPFAM" id="SSF55021">
    <property type="entry name" value="ACT-like"/>
    <property type="match status" value="3"/>
</dbReference>
<reference evidence="5" key="1">
    <citation type="submission" date="2020-06" db="EMBL/GenBank/DDBJ databases">
        <authorList>
            <person name="Li T."/>
            <person name="Hu X."/>
            <person name="Zhang T."/>
            <person name="Song X."/>
            <person name="Zhang H."/>
            <person name="Dai N."/>
            <person name="Sheng W."/>
            <person name="Hou X."/>
            <person name="Wei L."/>
        </authorList>
    </citation>
    <scope>NUCLEOTIDE SEQUENCE</scope>
    <source>
        <strain evidence="5">KEN8</strain>
        <tissue evidence="5">Leaf</tissue>
    </source>
</reference>
<comment type="function">
    <text evidence="2">Binds amino acids.</text>
</comment>
<feature type="region of interest" description="Disordered" evidence="3">
    <location>
        <begin position="480"/>
        <end position="504"/>
    </location>
</feature>
<feature type="domain" description="ACT" evidence="4">
    <location>
        <begin position="408"/>
        <end position="486"/>
    </location>
</feature>
<evidence type="ECO:0000259" key="4">
    <source>
        <dbReference type="PROSITE" id="PS51671"/>
    </source>
</evidence>
<dbReference type="InterPro" id="IPR040217">
    <property type="entry name" value="ACR1-12"/>
</dbReference>
<gene>
    <name evidence="5" type="ORF">Scaly_2137300</name>
</gene>
<organism evidence="5">
    <name type="scientific">Sesamum calycinum</name>
    <dbReference type="NCBI Taxonomy" id="2727403"/>
    <lineage>
        <taxon>Eukaryota</taxon>
        <taxon>Viridiplantae</taxon>
        <taxon>Streptophyta</taxon>
        <taxon>Embryophyta</taxon>
        <taxon>Tracheophyta</taxon>
        <taxon>Spermatophyta</taxon>
        <taxon>Magnoliopsida</taxon>
        <taxon>eudicotyledons</taxon>
        <taxon>Gunneridae</taxon>
        <taxon>Pentapetalae</taxon>
        <taxon>asterids</taxon>
        <taxon>lamiids</taxon>
        <taxon>Lamiales</taxon>
        <taxon>Pedaliaceae</taxon>
        <taxon>Sesamum</taxon>
    </lineage>
</organism>
<dbReference type="InterPro" id="IPR002912">
    <property type="entry name" value="ACT_dom"/>
</dbReference>
<dbReference type="AlphaFoldDB" id="A0AAW2MMV9"/>
<protein>
    <recommendedName>
        <fullName evidence="2">ACT domain-containing protein ACR</fullName>
    </recommendedName>
    <alternativeName>
        <fullName evidence="2">Protein ACT DOMAIN REPEATS</fullName>
    </alternativeName>
</protein>
<dbReference type="InterPro" id="IPR045865">
    <property type="entry name" value="ACT-like_dom_sf"/>
</dbReference>
<dbReference type="PROSITE" id="PS51671">
    <property type="entry name" value="ACT"/>
    <property type="match status" value="2"/>
</dbReference>
<evidence type="ECO:0000256" key="2">
    <source>
        <dbReference type="RuleBase" id="RU369043"/>
    </source>
</evidence>
<evidence type="ECO:0000256" key="3">
    <source>
        <dbReference type="SAM" id="MobiDB-lite"/>
    </source>
</evidence>
<name>A0AAW2MMV9_9LAMI</name>
<dbReference type="Pfam" id="PF01842">
    <property type="entry name" value="ACT"/>
    <property type="match status" value="1"/>
</dbReference>
<dbReference type="Gene3D" id="3.30.70.260">
    <property type="match status" value="2"/>
</dbReference>
<dbReference type="PANTHER" id="PTHR31096:SF7">
    <property type="entry name" value="ACT DOMAIN-CONTAINING PROTEIN ACR1"/>
    <property type="match status" value="1"/>
</dbReference>
<dbReference type="EMBL" id="JACGWM010000013">
    <property type="protein sequence ID" value="KAL0332358.1"/>
    <property type="molecule type" value="Genomic_DNA"/>
</dbReference>
<dbReference type="GO" id="GO:0016597">
    <property type="term" value="F:amino acid binding"/>
    <property type="evidence" value="ECO:0007669"/>
    <property type="project" value="UniProtKB-UniRule"/>
</dbReference>
<feature type="compositionally biased region" description="Low complexity" evidence="3">
    <location>
        <begin position="482"/>
        <end position="502"/>
    </location>
</feature>
<proteinExistence type="predicted"/>
<dbReference type="CDD" id="cd04895">
    <property type="entry name" value="ACT_ACR_1"/>
    <property type="match status" value="1"/>
</dbReference>
<feature type="domain" description="ACT" evidence="4">
    <location>
        <begin position="215"/>
        <end position="296"/>
    </location>
</feature>
<evidence type="ECO:0000256" key="1">
    <source>
        <dbReference type="ARBA" id="ARBA00022737"/>
    </source>
</evidence>
<dbReference type="PANTHER" id="PTHR31096">
    <property type="entry name" value="ACT DOMAIN-CONTAINING PROTEIN ACR4-RELATED"/>
    <property type="match status" value="1"/>
</dbReference>
<evidence type="ECO:0000313" key="5">
    <source>
        <dbReference type="EMBL" id="KAL0332358.1"/>
    </source>
</evidence>
<accession>A0AAW2MMV9</accession>
<keyword evidence="1 2" id="KW-0677">Repeat</keyword>